<feature type="transmembrane region" description="Helical" evidence="5">
    <location>
        <begin position="412"/>
        <end position="432"/>
    </location>
</feature>
<sequence length="597" mass="68530">MQKPKTTKKFSLGYFIWMGCNYVISIGFLGNFAVLSNLDRRDAIGIHVLWLIPLLGFVVGMCAYACAKLARVHHSHNNGGAYIYVRTSCGRFWGIFVAFMQYVSLPFLITFQILNLIRTSFGAEWVSTISRDSAGHITNIVVPWYAANWGSFGDLWLDLIGIIIYLIFSFVIFGGLKLYKKITNSMGIIRYVTAGLLILAGLVLACQHGNANLHYWTTNSHGTLNGYIKAFNSCFYFFTGFEIFATTGRNIAYAKRNISWGIIIVLLLNILTHVVIALIFFAAFRSFYQNMNMGTWNGFHNPIILIGGAVMMIISTIALKINLVVQDNLYGGTSLQPLAREGFLPTSLKKLNRDGLPTRAIRLNIVLTLGIIFIWLIIPDLIKGITLTCQDGFMCTLQDNLRYPQPLNVSSLTASSSAITIFIYLMVIFVVLKLGLQQKLKMRMWEWIIFPVISVILGVTLFWHYYSLIHDLVILQGAQFNSKLIGVVVELFFISGVSLFIIIWYFTYYHRQYHHRLQTNPAYQTWLNQEFMLIDDWNFVQTKICKILSDYLNRHENINRDCQSHRRVLLQLRHKLRCDLDQHQQLEEQENEKDYEE</sequence>
<keyword evidence="3 5" id="KW-1133">Transmembrane helix</keyword>
<gene>
    <name evidence="6" type="ORF">SERIO_v1c05020</name>
</gene>
<dbReference type="GO" id="GO:0016020">
    <property type="term" value="C:membrane"/>
    <property type="evidence" value="ECO:0007669"/>
    <property type="project" value="UniProtKB-SubCell"/>
</dbReference>
<organism evidence="6 7">
    <name type="scientific">Spiroplasma eriocheiris</name>
    <dbReference type="NCBI Taxonomy" id="315358"/>
    <lineage>
        <taxon>Bacteria</taxon>
        <taxon>Bacillati</taxon>
        <taxon>Mycoplasmatota</taxon>
        <taxon>Mollicutes</taxon>
        <taxon>Entomoplasmatales</taxon>
        <taxon>Spiroplasmataceae</taxon>
        <taxon>Spiroplasma</taxon>
    </lineage>
</organism>
<feature type="transmembrane region" description="Helical" evidence="5">
    <location>
        <begin position="12"/>
        <end position="34"/>
    </location>
</feature>
<feature type="transmembrane region" description="Helical" evidence="5">
    <location>
        <begin position="92"/>
        <end position="114"/>
    </location>
</feature>
<comment type="subcellular location">
    <subcellularLocation>
        <location evidence="1">Membrane</location>
        <topology evidence="1">Multi-pass membrane protein</topology>
    </subcellularLocation>
</comment>
<feature type="transmembrane region" description="Helical" evidence="5">
    <location>
        <begin position="444"/>
        <end position="465"/>
    </location>
</feature>
<dbReference type="PIRSF" id="PIRSF006060">
    <property type="entry name" value="AA_transporter"/>
    <property type="match status" value="1"/>
</dbReference>
<dbReference type="PATRIC" id="fig|743698.3.peg.501"/>
<keyword evidence="2 5" id="KW-0812">Transmembrane</keyword>
<feature type="transmembrane region" description="Helical" evidence="5">
    <location>
        <begin position="260"/>
        <end position="283"/>
    </location>
</feature>
<evidence type="ECO:0000256" key="5">
    <source>
        <dbReference type="SAM" id="Phobius"/>
    </source>
</evidence>
<dbReference type="KEGG" id="seri:SERIO_v1c05020"/>
<feature type="transmembrane region" description="Helical" evidence="5">
    <location>
        <begin position="303"/>
        <end position="325"/>
    </location>
</feature>
<reference evidence="6 7" key="1">
    <citation type="journal article" date="2015" name="Genome Biol. Evol.">
        <title>Found and Lost: The Fates of Horizontally Acquired Genes in Arthropod-Symbiotic Spiroplasma.</title>
        <authorList>
            <person name="Lo W.S."/>
            <person name="Gasparich G.E."/>
            <person name="Kuo C.H."/>
        </authorList>
    </citation>
    <scope>NUCLEOTIDE SEQUENCE [LARGE SCALE GENOMIC DNA]</scope>
    <source>
        <strain evidence="7">TDA-040725-5</strain>
    </source>
</reference>
<evidence type="ECO:0000256" key="1">
    <source>
        <dbReference type="ARBA" id="ARBA00004141"/>
    </source>
</evidence>
<protein>
    <submittedName>
        <fullName evidence="6">Transmembrane protein permease</fullName>
    </submittedName>
</protein>
<evidence type="ECO:0000313" key="6">
    <source>
        <dbReference type="EMBL" id="AKM54077.1"/>
    </source>
</evidence>
<keyword evidence="7" id="KW-1185">Reference proteome</keyword>
<dbReference type="PANTHER" id="PTHR42770:SF7">
    <property type="entry name" value="MEMBRANE PROTEIN"/>
    <property type="match status" value="1"/>
</dbReference>
<evidence type="ECO:0000256" key="4">
    <source>
        <dbReference type="ARBA" id="ARBA00023136"/>
    </source>
</evidence>
<accession>A0A0H3XME2</accession>
<feature type="transmembrane region" description="Helical" evidence="5">
    <location>
        <begin position="230"/>
        <end position="248"/>
    </location>
</feature>
<dbReference type="AlphaFoldDB" id="A0A0H3XME2"/>
<feature type="transmembrane region" description="Helical" evidence="5">
    <location>
        <begin position="46"/>
        <end position="67"/>
    </location>
</feature>
<feature type="transmembrane region" description="Helical" evidence="5">
    <location>
        <begin position="360"/>
        <end position="378"/>
    </location>
</feature>
<dbReference type="PROSITE" id="PS51257">
    <property type="entry name" value="PROKAR_LIPOPROTEIN"/>
    <property type="match status" value="1"/>
</dbReference>
<feature type="transmembrane region" description="Helical" evidence="5">
    <location>
        <begin position="155"/>
        <end position="176"/>
    </location>
</feature>
<reference evidence="7" key="2">
    <citation type="submission" date="2015-06" db="EMBL/GenBank/DDBJ databases">
        <title>Complete genome sequence of Spiroplasma eriocheiris TDA-040725-5 (DSM 21848).</title>
        <authorList>
            <person name="Lo W.-S."/>
            <person name="Kuo C.-H."/>
        </authorList>
    </citation>
    <scope>NUCLEOTIDE SEQUENCE [LARGE SCALE GENOMIC DNA]</scope>
    <source>
        <strain evidence="7">TDA-040725-5</strain>
    </source>
</reference>
<keyword evidence="4 5" id="KW-0472">Membrane</keyword>
<dbReference type="PANTHER" id="PTHR42770">
    <property type="entry name" value="AMINO ACID TRANSPORTER-RELATED"/>
    <property type="match status" value="1"/>
</dbReference>
<dbReference type="InterPro" id="IPR050367">
    <property type="entry name" value="APC_superfamily"/>
</dbReference>
<dbReference type="STRING" id="315358.SERIO_v1c05020"/>
<proteinExistence type="predicted"/>
<evidence type="ECO:0000313" key="7">
    <source>
        <dbReference type="Proteomes" id="UP000035661"/>
    </source>
</evidence>
<feature type="transmembrane region" description="Helical" evidence="5">
    <location>
        <begin position="188"/>
        <end position="210"/>
    </location>
</feature>
<dbReference type="Proteomes" id="UP000035661">
    <property type="component" value="Chromosome"/>
</dbReference>
<evidence type="ECO:0000256" key="2">
    <source>
        <dbReference type="ARBA" id="ARBA00022692"/>
    </source>
</evidence>
<dbReference type="EMBL" id="CP011856">
    <property type="protein sequence ID" value="AKM54077.1"/>
    <property type="molecule type" value="Genomic_DNA"/>
</dbReference>
<dbReference type="Gene3D" id="1.20.1740.10">
    <property type="entry name" value="Amino acid/polyamine transporter I"/>
    <property type="match status" value="1"/>
</dbReference>
<feature type="transmembrane region" description="Helical" evidence="5">
    <location>
        <begin position="485"/>
        <end position="506"/>
    </location>
</feature>
<evidence type="ECO:0000256" key="3">
    <source>
        <dbReference type="ARBA" id="ARBA00022989"/>
    </source>
</evidence>
<dbReference type="RefSeq" id="WP_047791322.1">
    <property type="nucleotide sequence ID" value="NZ_CP011856.1"/>
</dbReference>
<name>A0A0H3XME2_9MOLU</name>